<sequence>MTAFRLPVFYYLHYFAWCSERQRLRMIKPLSISPILYLVAGAFAVPHDAHTLKAEPVCTLINLGYATYQGTSLEAGINQYLGLRYAAPPVGDRRWRAPEDPVPEDGTQDATKFGPICIGTGQAFSNTTAEDCLYINVFTPSNATVHSKLPVWINIQGGGYATNANANYNGTQAVMSSKNNIVLVNFNYRVGAFGFLASEKVRANGTLNVGLLDQRKALEWLQKYIQLFGGDPDHVVIHGASAGAGSIAYQLTAYGGQDDGLFVGAIAESPFFPTHRTVAEMEFQFDRFASNVSCDANSEDVMTCLRSQDAATLQQANVVSPYPERINESRWYFLPVVDGDFSPDLLYNLLEQGKFVNVPTIVGDDTDEGESFAVNATTNEEFLQSLVDNYPNLSSGDLEKINASYPLLPPLPAHALWFHTAAQAYGDSTFTCAGNKIAISVSNYTGRQSSWNYHYNVVDNKGAASGNGVPHTAETPAIFGPPNGNCKNLTNTADACSYYTYNRAIVPVVMNYWISFVRSLNPNTYRAPGSPVWENWGLGVHERRLKFQTNDTVMEDVPSVMRSRCELWKELAAVTEQ</sequence>
<dbReference type="AlphaFoldDB" id="A0A6A6H814"/>
<feature type="domain" description="Carboxylesterase type B" evidence="4">
    <location>
        <begin position="69"/>
        <end position="554"/>
    </location>
</feature>
<dbReference type="GO" id="GO:0052689">
    <property type="term" value="F:carboxylic ester hydrolase activity"/>
    <property type="evidence" value="ECO:0007669"/>
    <property type="project" value="TreeGrafter"/>
</dbReference>
<dbReference type="EC" id="3.1.1.-" evidence="3"/>
<dbReference type="PANTHER" id="PTHR43918:SF4">
    <property type="entry name" value="CARBOXYLIC ESTER HYDROLASE"/>
    <property type="match status" value="1"/>
</dbReference>
<dbReference type="InterPro" id="IPR002018">
    <property type="entry name" value="CarbesteraseB"/>
</dbReference>
<dbReference type="InterPro" id="IPR019826">
    <property type="entry name" value="Carboxylesterase_B_AS"/>
</dbReference>
<dbReference type="EMBL" id="ML991800">
    <property type="protein sequence ID" value="KAF2234175.1"/>
    <property type="molecule type" value="Genomic_DNA"/>
</dbReference>
<keyword evidence="6" id="KW-1185">Reference proteome</keyword>
<evidence type="ECO:0000259" key="4">
    <source>
        <dbReference type="Pfam" id="PF00135"/>
    </source>
</evidence>
<keyword evidence="2 3" id="KW-0378">Hydrolase</keyword>
<evidence type="ECO:0000256" key="2">
    <source>
        <dbReference type="ARBA" id="ARBA00022801"/>
    </source>
</evidence>
<dbReference type="InterPro" id="IPR050654">
    <property type="entry name" value="AChE-related_enzymes"/>
</dbReference>
<dbReference type="Gene3D" id="3.40.50.1820">
    <property type="entry name" value="alpha/beta hydrolase"/>
    <property type="match status" value="1"/>
</dbReference>
<dbReference type="SUPFAM" id="SSF53474">
    <property type="entry name" value="alpha/beta-Hydrolases"/>
    <property type="match status" value="1"/>
</dbReference>
<protein>
    <recommendedName>
        <fullName evidence="3">Carboxylic ester hydrolase</fullName>
        <ecNumber evidence="3">3.1.1.-</ecNumber>
    </recommendedName>
</protein>
<proteinExistence type="inferred from homology"/>
<reference evidence="5" key="1">
    <citation type="journal article" date="2020" name="Stud. Mycol.">
        <title>101 Dothideomycetes genomes: a test case for predicting lifestyles and emergence of pathogens.</title>
        <authorList>
            <person name="Haridas S."/>
            <person name="Albert R."/>
            <person name="Binder M."/>
            <person name="Bloem J."/>
            <person name="Labutti K."/>
            <person name="Salamov A."/>
            <person name="Andreopoulos B."/>
            <person name="Baker S."/>
            <person name="Barry K."/>
            <person name="Bills G."/>
            <person name="Bluhm B."/>
            <person name="Cannon C."/>
            <person name="Castanera R."/>
            <person name="Culley D."/>
            <person name="Daum C."/>
            <person name="Ezra D."/>
            <person name="Gonzalez J."/>
            <person name="Henrissat B."/>
            <person name="Kuo A."/>
            <person name="Liang C."/>
            <person name="Lipzen A."/>
            <person name="Lutzoni F."/>
            <person name="Magnuson J."/>
            <person name="Mondo S."/>
            <person name="Nolan M."/>
            <person name="Ohm R."/>
            <person name="Pangilinan J."/>
            <person name="Park H.-J."/>
            <person name="Ramirez L."/>
            <person name="Alfaro M."/>
            <person name="Sun H."/>
            <person name="Tritt A."/>
            <person name="Yoshinaga Y."/>
            <person name="Zwiers L.-H."/>
            <person name="Turgeon B."/>
            <person name="Goodwin S."/>
            <person name="Spatafora J."/>
            <person name="Crous P."/>
            <person name="Grigoriev I."/>
        </authorList>
    </citation>
    <scope>NUCLEOTIDE SEQUENCE</scope>
    <source>
        <strain evidence="5">Tuck. ex Michener</strain>
    </source>
</reference>
<organism evidence="5 6">
    <name type="scientific">Viridothelium virens</name>
    <name type="common">Speckled blister lichen</name>
    <name type="synonym">Trypethelium virens</name>
    <dbReference type="NCBI Taxonomy" id="1048519"/>
    <lineage>
        <taxon>Eukaryota</taxon>
        <taxon>Fungi</taxon>
        <taxon>Dikarya</taxon>
        <taxon>Ascomycota</taxon>
        <taxon>Pezizomycotina</taxon>
        <taxon>Dothideomycetes</taxon>
        <taxon>Dothideomycetes incertae sedis</taxon>
        <taxon>Trypetheliales</taxon>
        <taxon>Trypetheliaceae</taxon>
        <taxon>Viridothelium</taxon>
    </lineage>
</organism>
<comment type="similarity">
    <text evidence="1 3">Belongs to the type-B carboxylesterase/lipase family.</text>
</comment>
<evidence type="ECO:0000313" key="5">
    <source>
        <dbReference type="EMBL" id="KAF2234175.1"/>
    </source>
</evidence>
<dbReference type="Pfam" id="PF00135">
    <property type="entry name" value="COesterase"/>
    <property type="match status" value="1"/>
</dbReference>
<name>A0A6A6H814_VIRVR</name>
<dbReference type="OrthoDB" id="408631at2759"/>
<gene>
    <name evidence="5" type="ORF">EV356DRAFT_173366</name>
</gene>
<dbReference type="InterPro" id="IPR019819">
    <property type="entry name" value="Carboxylesterase_B_CS"/>
</dbReference>
<evidence type="ECO:0000313" key="6">
    <source>
        <dbReference type="Proteomes" id="UP000800092"/>
    </source>
</evidence>
<accession>A0A6A6H814</accession>
<dbReference type="InterPro" id="IPR029058">
    <property type="entry name" value="AB_hydrolase_fold"/>
</dbReference>
<evidence type="ECO:0000256" key="3">
    <source>
        <dbReference type="RuleBase" id="RU361235"/>
    </source>
</evidence>
<dbReference type="PROSITE" id="PS00122">
    <property type="entry name" value="CARBOXYLESTERASE_B_1"/>
    <property type="match status" value="1"/>
</dbReference>
<dbReference type="Proteomes" id="UP000800092">
    <property type="component" value="Unassembled WGS sequence"/>
</dbReference>
<evidence type="ECO:0000256" key="1">
    <source>
        <dbReference type="ARBA" id="ARBA00005964"/>
    </source>
</evidence>
<dbReference type="PROSITE" id="PS00941">
    <property type="entry name" value="CARBOXYLESTERASE_B_2"/>
    <property type="match status" value="1"/>
</dbReference>
<dbReference type="PANTHER" id="PTHR43918">
    <property type="entry name" value="ACETYLCHOLINESTERASE"/>
    <property type="match status" value="1"/>
</dbReference>